<dbReference type="Pfam" id="PF07687">
    <property type="entry name" value="M20_dimer"/>
    <property type="match status" value="1"/>
</dbReference>
<feature type="binding site" evidence="2">
    <location>
        <position position="359"/>
    </location>
    <ligand>
        <name>Mn(2+)</name>
        <dbReference type="ChEBI" id="CHEBI:29035"/>
        <label>2</label>
    </ligand>
</feature>
<dbReference type="InterPro" id="IPR017439">
    <property type="entry name" value="Amidohydrolase"/>
</dbReference>
<dbReference type="PANTHER" id="PTHR11014:SF63">
    <property type="entry name" value="METALLOPEPTIDASE, PUTATIVE (AFU_ORTHOLOGUE AFUA_6G09600)-RELATED"/>
    <property type="match status" value="1"/>
</dbReference>
<proteinExistence type="predicted"/>
<name>A0A084JRU4_9FIRM</name>
<reference evidence="4 5" key="1">
    <citation type="submission" date="2014-07" db="EMBL/GenBank/DDBJ databases">
        <title>Draft genome of Clostridium celerecrescens 152B isolated from sediments associated with methane hydrate from Krishna Godavari basin.</title>
        <authorList>
            <person name="Honkalas V.S."/>
            <person name="Dabir A.P."/>
            <person name="Arora P."/>
            <person name="Dhakephalkar P.K."/>
        </authorList>
    </citation>
    <scope>NUCLEOTIDE SEQUENCE [LARGE SCALE GENOMIC DNA]</scope>
    <source>
        <strain evidence="4 5">152B</strain>
    </source>
</reference>
<comment type="caution">
    <text evidence="4">The sequence shown here is derived from an EMBL/GenBank/DDBJ whole genome shotgun (WGS) entry which is preliminary data.</text>
</comment>
<dbReference type="Gene3D" id="3.30.70.360">
    <property type="match status" value="1"/>
</dbReference>
<dbReference type="GO" id="GO:0019877">
    <property type="term" value="P:diaminopimelate biosynthetic process"/>
    <property type="evidence" value="ECO:0007669"/>
    <property type="project" value="UniProtKB-ARBA"/>
</dbReference>
<dbReference type="SUPFAM" id="SSF53187">
    <property type="entry name" value="Zn-dependent exopeptidases"/>
    <property type="match status" value="1"/>
</dbReference>
<dbReference type="EMBL" id="JPME01000002">
    <property type="protein sequence ID" value="KEZ91678.1"/>
    <property type="molecule type" value="Genomic_DNA"/>
</dbReference>
<keyword evidence="1 4" id="KW-0378">Hydrolase</keyword>
<keyword evidence="5" id="KW-1185">Reference proteome</keyword>
<dbReference type="GO" id="GO:0050118">
    <property type="term" value="F:N-acetyldiaminopimelate deacetylase activity"/>
    <property type="evidence" value="ECO:0007669"/>
    <property type="project" value="UniProtKB-ARBA"/>
</dbReference>
<evidence type="ECO:0000313" key="5">
    <source>
        <dbReference type="Proteomes" id="UP000028525"/>
    </source>
</evidence>
<dbReference type="OrthoDB" id="9776731at2"/>
<comment type="cofactor">
    <cofactor evidence="2">
        <name>Mn(2+)</name>
        <dbReference type="ChEBI" id="CHEBI:29035"/>
    </cofactor>
    <text evidence="2">The Mn(2+) ion enhances activity.</text>
</comment>
<keyword evidence="2" id="KW-0479">Metal-binding</keyword>
<feature type="domain" description="Peptidase M20 dimerisation" evidence="3">
    <location>
        <begin position="183"/>
        <end position="277"/>
    </location>
</feature>
<dbReference type="InterPro" id="IPR011650">
    <property type="entry name" value="Peptidase_M20_dimer"/>
</dbReference>
<protein>
    <submittedName>
        <fullName evidence="4">Amidohydrolase</fullName>
    </submittedName>
</protein>
<dbReference type="InterPro" id="IPR002933">
    <property type="entry name" value="Peptidase_M20"/>
</dbReference>
<dbReference type="RefSeq" id="WP_038276997.1">
    <property type="nucleotide sequence ID" value="NZ_JPME01000002.1"/>
</dbReference>
<dbReference type="Proteomes" id="UP000028525">
    <property type="component" value="Unassembled WGS sequence"/>
</dbReference>
<dbReference type="PANTHER" id="PTHR11014">
    <property type="entry name" value="PEPTIDASE M20 FAMILY MEMBER"/>
    <property type="match status" value="1"/>
</dbReference>
<feature type="binding site" evidence="2">
    <location>
        <position position="98"/>
    </location>
    <ligand>
        <name>Mn(2+)</name>
        <dbReference type="ChEBI" id="CHEBI:29035"/>
        <label>2</label>
    </ligand>
</feature>
<dbReference type="PIRSF" id="PIRSF005962">
    <property type="entry name" value="Pept_M20D_amidohydro"/>
    <property type="match status" value="1"/>
</dbReference>
<evidence type="ECO:0000256" key="2">
    <source>
        <dbReference type="PIRSR" id="PIRSR005962-1"/>
    </source>
</evidence>
<dbReference type="GO" id="GO:0046872">
    <property type="term" value="F:metal ion binding"/>
    <property type="evidence" value="ECO:0007669"/>
    <property type="project" value="UniProtKB-KW"/>
</dbReference>
<dbReference type="Gene3D" id="3.40.630.10">
    <property type="entry name" value="Zn peptidases"/>
    <property type="match status" value="1"/>
</dbReference>
<dbReference type="AlphaFoldDB" id="A0A084JRU4"/>
<evidence type="ECO:0000259" key="3">
    <source>
        <dbReference type="Pfam" id="PF07687"/>
    </source>
</evidence>
<evidence type="ECO:0000256" key="1">
    <source>
        <dbReference type="ARBA" id="ARBA00022801"/>
    </source>
</evidence>
<feature type="binding site" evidence="2">
    <location>
        <position position="134"/>
    </location>
    <ligand>
        <name>Mn(2+)</name>
        <dbReference type="ChEBI" id="CHEBI:29035"/>
        <label>2</label>
    </ligand>
</feature>
<dbReference type="FunFam" id="3.30.70.360:FF:000001">
    <property type="entry name" value="N-acetyldiaminopimelate deacetylase"/>
    <property type="match status" value="1"/>
</dbReference>
<dbReference type="InterPro" id="IPR036264">
    <property type="entry name" value="Bact_exopeptidase_dim_dom"/>
</dbReference>
<evidence type="ECO:0000313" key="4">
    <source>
        <dbReference type="EMBL" id="KEZ91678.1"/>
    </source>
</evidence>
<feature type="binding site" evidence="2">
    <location>
        <position position="100"/>
    </location>
    <ligand>
        <name>Mn(2+)</name>
        <dbReference type="ChEBI" id="CHEBI:29035"/>
        <label>2</label>
    </ligand>
</feature>
<organism evidence="4 5">
    <name type="scientific">Lacrimispora celerecrescens</name>
    <dbReference type="NCBI Taxonomy" id="29354"/>
    <lineage>
        <taxon>Bacteria</taxon>
        <taxon>Bacillati</taxon>
        <taxon>Bacillota</taxon>
        <taxon>Clostridia</taxon>
        <taxon>Lachnospirales</taxon>
        <taxon>Lachnospiraceae</taxon>
        <taxon>Lacrimispora</taxon>
    </lineage>
</organism>
<dbReference type="Pfam" id="PF01546">
    <property type="entry name" value="Peptidase_M20"/>
    <property type="match status" value="1"/>
</dbReference>
<keyword evidence="2" id="KW-0464">Manganese</keyword>
<accession>A0A084JRU4</accession>
<dbReference type="SUPFAM" id="SSF55031">
    <property type="entry name" value="Bacterial exopeptidase dimerisation domain"/>
    <property type="match status" value="1"/>
</dbReference>
<dbReference type="NCBIfam" id="TIGR01891">
    <property type="entry name" value="amidohydrolases"/>
    <property type="match status" value="1"/>
</dbReference>
<dbReference type="CDD" id="cd03886">
    <property type="entry name" value="M20_Acy1"/>
    <property type="match status" value="1"/>
</dbReference>
<sequence length="389" mass="42185">MSDLLSRAKELEDYGIDIRRRIHKKPEIGFDLPETVKLVREELKSIGFEPAACRTAGITALAGKPGKTFLLRADMDALPMKEETGLPFASENGFMHACGHDMHTSALLLAARILKEREGELKGTVKLMFQPCEEGVGGALDMVNAGVLECPSVDGAMALHVLHEKSGSVGYSRGTACASSDIFTITVKGKGGHGAAPHLCVDPIHIAVHIHLALQALNSREVNPDEMLVCSICQINGGTATNVFPETAVLKGTIRTMNGKVRSFARERLVQIAEQTAGTFRGEAEVKFLHEGVPPMENNRDLLDASIGYIDVLLGEGTCKELPRMTGSEDFSIISQMVPSVLYWVGTGSEEEGYPYGVHDPRVTFNEESLHKMAAIYANTAICWLKDHS</sequence>
<dbReference type="STRING" id="29354.IO98_00400"/>
<gene>
    <name evidence="4" type="ORF">IO98_00400</name>
</gene>
<feature type="binding site" evidence="2">
    <location>
        <position position="160"/>
    </location>
    <ligand>
        <name>Mn(2+)</name>
        <dbReference type="ChEBI" id="CHEBI:29035"/>
        <label>2</label>
    </ligand>
</feature>